<evidence type="ECO:0000313" key="3">
    <source>
        <dbReference type="EMBL" id="THU69695.1"/>
    </source>
</evidence>
<sequence>MGGKGGSSSPSSSPALPVCCMCGDRGLSEELFRCRSCLVRFQHKYCSNLYPRAECYRACNWCLSDRKENKPVADSSIDQINSVSSPSNSNGGFGSGNELQRCSSPSPLHLDKPIKKQRLPDKASSSSIESVRSETRTQPKQAFRGRVRRYKLLEEVSS</sequence>
<feature type="domain" description="PHD-type zinc finger plants" evidence="2">
    <location>
        <begin position="20"/>
        <end position="62"/>
    </location>
</feature>
<dbReference type="Pfam" id="PF25054">
    <property type="entry name" value="PHD_pln"/>
    <property type="match status" value="1"/>
</dbReference>
<dbReference type="AlphaFoldDB" id="A0A4V4H901"/>
<organism evidence="3 4">
    <name type="scientific">Musa balbisiana</name>
    <name type="common">Banana</name>
    <dbReference type="NCBI Taxonomy" id="52838"/>
    <lineage>
        <taxon>Eukaryota</taxon>
        <taxon>Viridiplantae</taxon>
        <taxon>Streptophyta</taxon>
        <taxon>Embryophyta</taxon>
        <taxon>Tracheophyta</taxon>
        <taxon>Spermatophyta</taxon>
        <taxon>Magnoliopsida</taxon>
        <taxon>Liliopsida</taxon>
        <taxon>Zingiberales</taxon>
        <taxon>Musaceae</taxon>
        <taxon>Musa</taxon>
    </lineage>
</organism>
<proteinExistence type="predicted"/>
<accession>A0A4V4H901</accession>
<evidence type="ECO:0000256" key="1">
    <source>
        <dbReference type="SAM" id="MobiDB-lite"/>
    </source>
</evidence>
<dbReference type="InterPro" id="IPR056874">
    <property type="entry name" value="PHD_dom_pln"/>
</dbReference>
<gene>
    <name evidence="3" type="ORF">C4D60_Mb08t17100</name>
</gene>
<dbReference type="EMBL" id="PYDT01000002">
    <property type="protein sequence ID" value="THU69695.1"/>
    <property type="molecule type" value="Genomic_DNA"/>
</dbReference>
<feature type="compositionally biased region" description="Low complexity" evidence="1">
    <location>
        <begin position="81"/>
        <end position="90"/>
    </location>
</feature>
<dbReference type="Proteomes" id="UP000317650">
    <property type="component" value="Chromosome 8"/>
</dbReference>
<reference evidence="3 4" key="1">
    <citation type="journal article" date="2019" name="Nat. Plants">
        <title>Genome sequencing of Musa balbisiana reveals subgenome evolution and function divergence in polyploid bananas.</title>
        <authorList>
            <person name="Yao X."/>
        </authorList>
    </citation>
    <scope>NUCLEOTIDE SEQUENCE [LARGE SCALE GENOMIC DNA]</scope>
    <source>
        <strain evidence="4">cv. DH-PKW</strain>
        <tissue evidence="3">Leaves</tissue>
    </source>
</reference>
<comment type="caution">
    <text evidence="3">The sequence shown here is derived from an EMBL/GenBank/DDBJ whole genome shotgun (WGS) entry which is preliminary data.</text>
</comment>
<evidence type="ECO:0000259" key="2">
    <source>
        <dbReference type="Pfam" id="PF25054"/>
    </source>
</evidence>
<keyword evidence="4" id="KW-1185">Reference proteome</keyword>
<evidence type="ECO:0000313" key="4">
    <source>
        <dbReference type="Proteomes" id="UP000317650"/>
    </source>
</evidence>
<feature type="region of interest" description="Disordered" evidence="1">
    <location>
        <begin position="73"/>
        <end position="143"/>
    </location>
</feature>
<feature type="compositionally biased region" description="Basic and acidic residues" evidence="1">
    <location>
        <begin position="109"/>
        <end position="121"/>
    </location>
</feature>
<name>A0A4V4H901_MUSBA</name>
<dbReference type="PANTHER" id="PTHR33779:SF1">
    <property type="entry name" value="EXPRESSED PROTEIN"/>
    <property type="match status" value="1"/>
</dbReference>
<protein>
    <recommendedName>
        <fullName evidence="2">PHD-type zinc finger plants domain-containing protein</fullName>
    </recommendedName>
</protein>
<dbReference type="PANTHER" id="PTHR33779">
    <property type="entry name" value="EXPRESSED PROTEIN"/>
    <property type="match status" value="1"/>
</dbReference>